<gene>
    <name evidence="1" type="ORF">HNR61_006702</name>
</gene>
<comment type="caution">
    <text evidence="1">The sequence shown here is derived from an EMBL/GenBank/DDBJ whole genome shotgun (WGS) entry which is preliminary data.</text>
</comment>
<evidence type="ECO:0000313" key="1">
    <source>
        <dbReference type="EMBL" id="MBA8955045.1"/>
    </source>
</evidence>
<dbReference type="AlphaFoldDB" id="A0A7W3QPU7"/>
<keyword evidence="2" id="KW-1185">Reference proteome</keyword>
<organism evidence="1 2">
    <name type="scientific">Actinomadura namibiensis</name>
    <dbReference type="NCBI Taxonomy" id="182080"/>
    <lineage>
        <taxon>Bacteria</taxon>
        <taxon>Bacillati</taxon>
        <taxon>Actinomycetota</taxon>
        <taxon>Actinomycetes</taxon>
        <taxon>Streptosporangiales</taxon>
        <taxon>Thermomonosporaceae</taxon>
        <taxon>Actinomadura</taxon>
    </lineage>
</organism>
<evidence type="ECO:0000313" key="2">
    <source>
        <dbReference type="Proteomes" id="UP000572680"/>
    </source>
</evidence>
<accession>A0A7W3QPU7</accession>
<reference evidence="1 2" key="1">
    <citation type="submission" date="2020-08" db="EMBL/GenBank/DDBJ databases">
        <title>Genomic Encyclopedia of Type Strains, Phase IV (KMG-IV): sequencing the most valuable type-strain genomes for metagenomic binning, comparative biology and taxonomic classification.</title>
        <authorList>
            <person name="Goeker M."/>
        </authorList>
    </citation>
    <scope>NUCLEOTIDE SEQUENCE [LARGE SCALE GENOMIC DNA]</scope>
    <source>
        <strain evidence="1 2">DSM 44197</strain>
    </source>
</reference>
<protein>
    <recommendedName>
        <fullName evidence="3">Ferritin-like domain-containing protein</fullName>
    </recommendedName>
</protein>
<name>A0A7W3QPU7_ACTNM</name>
<dbReference type="RefSeq" id="WP_182847055.1">
    <property type="nucleotide sequence ID" value="NZ_BAAALP010000084.1"/>
</dbReference>
<evidence type="ECO:0008006" key="3">
    <source>
        <dbReference type="Google" id="ProtNLM"/>
    </source>
</evidence>
<proteinExistence type="predicted"/>
<dbReference type="EMBL" id="JACJIA010000010">
    <property type="protein sequence ID" value="MBA8955045.1"/>
    <property type="molecule type" value="Genomic_DNA"/>
</dbReference>
<dbReference type="Proteomes" id="UP000572680">
    <property type="component" value="Unassembled WGS sequence"/>
</dbReference>
<sequence>MTVASVLRDLYHHEHDMARDLLHVSDVHKAEHEVHQAARDLAELSRGHLAAIAEEARRLGADLDPDPPVEPGLVERLRDKGAELAGLHPASGLALLHDLRRVHTRAAEISVEWEMLDRTAEAAGDEDLLAAVRRCHPETLRQRSWAAAHIRQDAPRILLT</sequence>